<dbReference type="Proteomes" id="UP000051677">
    <property type="component" value="Unassembled WGS sequence"/>
</dbReference>
<feature type="non-terminal residue" evidence="2">
    <location>
        <position position="107"/>
    </location>
</feature>
<evidence type="ECO:0000313" key="2">
    <source>
        <dbReference type="EMBL" id="KQH78728.1"/>
    </source>
</evidence>
<dbReference type="InterPro" id="IPR038332">
    <property type="entry name" value="PPE_sf"/>
</dbReference>
<feature type="domain" description="PE" evidence="1">
    <location>
        <begin position="2"/>
        <end position="71"/>
    </location>
</feature>
<dbReference type="SUPFAM" id="SSF140459">
    <property type="entry name" value="PE/PPE dimer-like"/>
    <property type="match status" value="1"/>
</dbReference>
<accession>A0A0Q2UDQ3</accession>
<dbReference type="Pfam" id="PF00934">
    <property type="entry name" value="PE"/>
    <property type="match status" value="1"/>
</dbReference>
<comment type="caution">
    <text evidence="2">The sequence shown here is derived from an EMBL/GenBank/DDBJ whole genome shotgun (WGS) entry which is preliminary data.</text>
</comment>
<evidence type="ECO:0000313" key="3">
    <source>
        <dbReference type="Proteomes" id="UP000051677"/>
    </source>
</evidence>
<organism evidence="2 3">
    <name type="scientific">Mycobacterium gordonae</name>
    <dbReference type="NCBI Taxonomy" id="1778"/>
    <lineage>
        <taxon>Bacteria</taxon>
        <taxon>Bacillati</taxon>
        <taxon>Actinomycetota</taxon>
        <taxon>Actinomycetes</taxon>
        <taxon>Mycobacteriales</taxon>
        <taxon>Mycobacteriaceae</taxon>
        <taxon>Mycobacterium</taxon>
    </lineage>
</organism>
<sequence>MIGAANATARASTTQLLAAAEDEVSAAVAALFGEHGLAYQAISTQAARFHQQFVQAIGAGAGAYAAAEATNASLVQTALDVINAPSNALLGRPLIGNGTNGAAGTGE</sequence>
<dbReference type="InterPro" id="IPR000084">
    <property type="entry name" value="PE-PGRS_N"/>
</dbReference>
<dbReference type="AlphaFoldDB" id="A0A0Q2UDQ3"/>
<proteinExistence type="predicted"/>
<reference evidence="2 3" key="1">
    <citation type="submission" date="2015-10" db="EMBL/GenBank/DDBJ databases">
        <title>Mycobacterium gordonae draft genome assembly.</title>
        <authorList>
            <person name="Ustinova V."/>
            <person name="Smirnova T."/>
            <person name="Blagodatskikh K."/>
            <person name="Varlamov D."/>
            <person name="Larionova E."/>
            <person name="Chernousova L."/>
        </authorList>
    </citation>
    <scope>NUCLEOTIDE SEQUENCE [LARGE SCALE GENOMIC DNA]</scope>
    <source>
        <strain evidence="2 3">CTRI 14-8773</strain>
    </source>
</reference>
<dbReference type="Gene3D" id="1.10.287.850">
    <property type="entry name" value="HP0062-like domain"/>
    <property type="match status" value="1"/>
</dbReference>
<name>A0A0Q2UDQ3_MYCGO</name>
<protein>
    <recommendedName>
        <fullName evidence="1">PE domain-containing protein</fullName>
    </recommendedName>
</protein>
<evidence type="ECO:0000259" key="1">
    <source>
        <dbReference type="Pfam" id="PF00934"/>
    </source>
</evidence>
<dbReference type="EMBL" id="LKTM01000170">
    <property type="protein sequence ID" value="KQH78728.1"/>
    <property type="molecule type" value="Genomic_DNA"/>
</dbReference>
<gene>
    <name evidence="2" type="ORF">AO501_29240</name>
</gene>